<dbReference type="EMBL" id="JAAMPC010000011">
    <property type="protein sequence ID" value="KAG2282445.1"/>
    <property type="molecule type" value="Genomic_DNA"/>
</dbReference>
<evidence type="ECO:0000313" key="1">
    <source>
        <dbReference type="EMBL" id="KAG2282445.1"/>
    </source>
</evidence>
<sequence>MAPLKQRGSFVLDDGPCSEIQEGGLKVIRRKYGIHSSVLMRSEIAIFEAYLIAGFRGIVPSLVAEVSSFLGFCPSQLTPLSWKTLMSIQVLGELYGLDTGVHKVLYSYYFAPLTIMHGFYHLQPRDGAPLVEEPPRGTRDVSRPVSFLGEAMARKMLAIPQHFREVHFLMSKEVLCHSRLWGKFLLHSRISPLATSPAAWIRPLPSRTVTGDAPLMRIRQWLLTELFLLRNRVQDMAAQRDLLIWQVRASARWELMKEWLEGRTERWDPKEEYRRYLLCSEESDHHFGGCP</sequence>
<dbReference type="AlphaFoldDB" id="A0A8X7R8F8"/>
<accession>A0A8X7R8F8</accession>
<evidence type="ECO:0000313" key="2">
    <source>
        <dbReference type="Proteomes" id="UP000886595"/>
    </source>
</evidence>
<reference evidence="1 2" key="1">
    <citation type="submission" date="2020-02" db="EMBL/GenBank/DDBJ databases">
        <authorList>
            <person name="Ma Q."/>
            <person name="Huang Y."/>
            <person name="Song X."/>
            <person name="Pei D."/>
        </authorList>
    </citation>
    <scope>NUCLEOTIDE SEQUENCE [LARGE SCALE GENOMIC DNA]</scope>
    <source>
        <strain evidence="1">Sxm20200214</strain>
        <tissue evidence="1">Leaf</tissue>
    </source>
</reference>
<dbReference type="Proteomes" id="UP000886595">
    <property type="component" value="Unassembled WGS sequence"/>
</dbReference>
<dbReference type="PANTHER" id="PTHR31099">
    <property type="entry name" value="OS06G0165300 PROTEIN"/>
    <property type="match status" value="1"/>
</dbReference>
<comment type="caution">
    <text evidence="1">The sequence shown here is derived from an EMBL/GenBank/DDBJ whole genome shotgun (WGS) entry which is preliminary data.</text>
</comment>
<protein>
    <submittedName>
        <fullName evidence="1">Uncharacterized protein</fullName>
    </submittedName>
</protein>
<keyword evidence="2" id="KW-1185">Reference proteome</keyword>
<gene>
    <name evidence="1" type="ORF">Bca52824_053665</name>
</gene>
<proteinExistence type="predicted"/>
<dbReference type="PANTHER" id="PTHR31099:SF24">
    <property type="entry name" value="AMINOTRANSFERASE-LIKE PLANT MOBILE DOMAIN-CONTAINING PROTEIN"/>
    <property type="match status" value="1"/>
</dbReference>
<name>A0A8X7R8F8_BRACI</name>
<organism evidence="1 2">
    <name type="scientific">Brassica carinata</name>
    <name type="common">Ethiopian mustard</name>
    <name type="synonym">Abyssinian cabbage</name>
    <dbReference type="NCBI Taxonomy" id="52824"/>
    <lineage>
        <taxon>Eukaryota</taxon>
        <taxon>Viridiplantae</taxon>
        <taxon>Streptophyta</taxon>
        <taxon>Embryophyta</taxon>
        <taxon>Tracheophyta</taxon>
        <taxon>Spermatophyta</taxon>
        <taxon>Magnoliopsida</taxon>
        <taxon>eudicotyledons</taxon>
        <taxon>Gunneridae</taxon>
        <taxon>Pentapetalae</taxon>
        <taxon>rosids</taxon>
        <taxon>malvids</taxon>
        <taxon>Brassicales</taxon>
        <taxon>Brassicaceae</taxon>
        <taxon>Brassiceae</taxon>
        <taxon>Brassica</taxon>
    </lineage>
</organism>